<keyword evidence="9 14" id="KW-0868">Chloride</keyword>
<keyword evidence="4 14" id="KW-0812">Transmembrane</keyword>
<feature type="transmembrane region" description="Helical" evidence="14">
    <location>
        <begin position="1492"/>
        <end position="1513"/>
    </location>
</feature>
<reference evidence="18 19" key="1">
    <citation type="journal article" date="2013" name="BMC Genomics">
        <title>Genomics-driven discovery of the pneumocandin biosynthetic gene cluster in the fungus Glarea lozoyensis.</title>
        <authorList>
            <person name="Chen L."/>
            <person name="Yue Q."/>
            <person name="Zhang X."/>
            <person name="Xiang M."/>
            <person name="Wang C."/>
            <person name="Li S."/>
            <person name="Che Y."/>
            <person name="Ortiz-Lopez F.J."/>
            <person name="Bills G.F."/>
            <person name="Liu X."/>
            <person name="An Z."/>
        </authorList>
    </citation>
    <scope>NUCLEOTIDE SEQUENCE [LARGE SCALE GENOMIC DNA]</scope>
    <source>
        <strain evidence="19">ATCC 20868 / MF5171</strain>
    </source>
</reference>
<feature type="transmembrane region" description="Helical" evidence="14">
    <location>
        <begin position="1773"/>
        <end position="1794"/>
    </location>
</feature>
<comment type="similarity">
    <text evidence="14">Belongs to the chloride channel (TC 2.A.49) family.</text>
</comment>
<evidence type="ECO:0000256" key="13">
    <source>
        <dbReference type="PROSITE-ProRule" id="PRU00703"/>
    </source>
</evidence>
<keyword evidence="13" id="KW-0129">CBS domain</keyword>
<feature type="active site" description="Proton donor" evidence="11">
    <location>
        <position position="987"/>
    </location>
</feature>
<dbReference type="CDD" id="cd04591">
    <property type="entry name" value="CBS_pair_voltage-gated_CLC_euk_bac"/>
    <property type="match status" value="1"/>
</dbReference>
<dbReference type="PROSITE" id="PS51371">
    <property type="entry name" value="CBS"/>
    <property type="match status" value="2"/>
</dbReference>
<evidence type="ECO:0000313" key="18">
    <source>
        <dbReference type="EMBL" id="EPE32513.1"/>
    </source>
</evidence>
<dbReference type="Pfam" id="PF00654">
    <property type="entry name" value="Voltage_CLC"/>
    <property type="match status" value="1"/>
</dbReference>
<keyword evidence="8 14" id="KW-0472">Membrane</keyword>
<dbReference type="GO" id="GO:0000324">
    <property type="term" value="C:fungal-type vacuole"/>
    <property type="evidence" value="ECO:0007669"/>
    <property type="project" value="TreeGrafter"/>
</dbReference>
<proteinExistence type="inferred from homology"/>
<dbReference type="GO" id="GO:0005975">
    <property type="term" value="P:carbohydrate metabolic process"/>
    <property type="evidence" value="ECO:0007669"/>
    <property type="project" value="InterPro"/>
</dbReference>
<dbReference type="SUPFAM" id="SSF81340">
    <property type="entry name" value="Clc chloride channel"/>
    <property type="match status" value="1"/>
</dbReference>
<dbReference type="GO" id="GO:0005783">
    <property type="term" value="C:endoplasmic reticulum"/>
    <property type="evidence" value="ECO:0007669"/>
    <property type="project" value="TreeGrafter"/>
</dbReference>
<evidence type="ECO:0000256" key="3">
    <source>
        <dbReference type="ARBA" id="ARBA00022448"/>
    </source>
</evidence>
<evidence type="ECO:0000256" key="4">
    <source>
        <dbReference type="ARBA" id="ARBA00022692"/>
    </source>
</evidence>
<feature type="domain" description="CBS" evidence="17">
    <location>
        <begin position="1985"/>
        <end position="2045"/>
    </location>
</feature>
<dbReference type="GO" id="GO:0005247">
    <property type="term" value="F:voltage-gated chloride channel activity"/>
    <property type="evidence" value="ECO:0007669"/>
    <property type="project" value="TreeGrafter"/>
</dbReference>
<keyword evidence="5" id="KW-0378">Hydrolase</keyword>
<dbReference type="InterPro" id="IPR013320">
    <property type="entry name" value="ConA-like_dom_sf"/>
</dbReference>
<evidence type="ECO:0000256" key="14">
    <source>
        <dbReference type="RuleBase" id="RU361221"/>
    </source>
</evidence>
<dbReference type="GO" id="GO:0006878">
    <property type="term" value="P:intracellular copper ion homeostasis"/>
    <property type="evidence" value="ECO:0007669"/>
    <property type="project" value="TreeGrafter"/>
</dbReference>
<evidence type="ECO:0000256" key="12">
    <source>
        <dbReference type="PIRSR" id="PIRSR606710-2"/>
    </source>
</evidence>
<feature type="transmembrane region" description="Helical" evidence="14">
    <location>
        <begin position="1558"/>
        <end position="1582"/>
    </location>
</feature>
<dbReference type="eggNOG" id="KOG0475">
    <property type="taxonomic scope" value="Eukaryota"/>
</dbReference>
<dbReference type="SUPFAM" id="SSF49562">
    <property type="entry name" value="C2 domain (Calcium/lipid-binding domain, CaLB)"/>
    <property type="match status" value="1"/>
</dbReference>
<keyword evidence="6 14" id="KW-1133">Transmembrane helix</keyword>
<dbReference type="Pfam" id="PF00168">
    <property type="entry name" value="C2"/>
    <property type="match status" value="1"/>
</dbReference>
<dbReference type="PRINTS" id="PR00762">
    <property type="entry name" value="CLCHANNEL"/>
</dbReference>
<dbReference type="Gene3D" id="2.115.10.20">
    <property type="entry name" value="Glycosyl hydrolase domain, family 43"/>
    <property type="match status" value="1"/>
</dbReference>
<evidence type="ECO:0000256" key="5">
    <source>
        <dbReference type="ARBA" id="ARBA00022801"/>
    </source>
</evidence>
<feature type="transmembrane region" description="Helical" evidence="14">
    <location>
        <begin position="1660"/>
        <end position="1684"/>
    </location>
</feature>
<feature type="active site" description="Proton acceptor" evidence="11">
    <location>
        <position position="812"/>
    </location>
</feature>
<dbReference type="KEGG" id="glz:GLAREA_07647"/>
<feature type="transmembrane region" description="Helical" evidence="14">
    <location>
        <begin position="1696"/>
        <end position="1713"/>
    </location>
</feature>
<feature type="region of interest" description="Disordered" evidence="15">
    <location>
        <begin position="2237"/>
        <end position="2273"/>
    </location>
</feature>
<dbReference type="CDD" id="cd18833">
    <property type="entry name" value="GH43_PcXyl-like"/>
    <property type="match status" value="1"/>
</dbReference>
<feature type="transmembrane region" description="Helical" evidence="14">
    <location>
        <begin position="1734"/>
        <end position="1753"/>
    </location>
</feature>
<feature type="domain" description="CBS" evidence="17">
    <location>
        <begin position="2089"/>
        <end position="2144"/>
    </location>
</feature>
<dbReference type="GO" id="GO:0005886">
    <property type="term" value="C:plasma membrane"/>
    <property type="evidence" value="ECO:0007669"/>
    <property type="project" value="TreeGrafter"/>
</dbReference>
<evidence type="ECO:0000313" key="19">
    <source>
        <dbReference type="Proteomes" id="UP000016922"/>
    </source>
</evidence>
<dbReference type="PROSITE" id="PS50004">
    <property type="entry name" value="C2"/>
    <property type="match status" value="1"/>
</dbReference>
<organism evidence="18 19">
    <name type="scientific">Glarea lozoyensis (strain ATCC 20868 / MF5171)</name>
    <dbReference type="NCBI Taxonomy" id="1116229"/>
    <lineage>
        <taxon>Eukaryota</taxon>
        <taxon>Fungi</taxon>
        <taxon>Dikarya</taxon>
        <taxon>Ascomycota</taxon>
        <taxon>Pezizomycotina</taxon>
        <taxon>Leotiomycetes</taxon>
        <taxon>Helotiales</taxon>
        <taxon>Helotiaceae</taxon>
        <taxon>Glarea</taxon>
    </lineage>
</organism>
<dbReference type="HOGENOM" id="CLU_229885_0_0_1"/>
<feature type="transmembrane region" description="Helical" evidence="14">
    <location>
        <begin position="1931"/>
        <end position="1951"/>
    </location>
</feature>
<evidence type="ECO:0000256" key="8">
    <source>
        <dbReference type="ARBA" id="ARBA00023136"/>
    </source>
</evidence>
<dbReference type="OrthoDB" id="44789at2759"/>
<dbReference type="FunFam" id="1.10.3080.10:FF:000011">
    <property type="entry name" value="Chloride channel protein"/>
    <property type="match status" value="1"/>
</dbReference>
<dbReference type="Proteomes" id="UP000016922">
    <property type="component" value="Unassembled WGS sequence"/>
</dbReference>
<feature type="region of interest" description="Disordered" evidence="15">
    <location>
        <begin position="194"/>
        <end position="229"/>
    </location>
</feature>
<dbReference type="GO" id="GO:0005769">
    <property type="term" value="C:early endosome"/>
    <property type="evidence" value="ECO:0007669"/>
    <property type="project" value="TreeGrafter"/>
</dbReference>
<keyword evidence="19" id="KW-1185">Reference proteome</keyword>
<evidence type="ECO:0000256" key="11">
    <source>
        <dbReference type="PIRSR" id="PIRSR606710-1"/>
    </source>
</evidence>
<evidence type="ECO:0000256" key="10">
    <source>
        <dbReference type="ARBA" id="ARBA00023295"/>
    </source>
</evidence>
<dbReference type="InterPro" id="IPR000008">
    <property type="entry name" value="C2_dom"/>
</dbReference>
<dbReference type="SUPFAM" id="SSF49899">
    <property type="entry name" value="Concanavalin A-like lectins/glucanases"/>
    <property type="match status" value="1"/>
</dbReference>
<feature type="site" description="Important for catalytic activity, responsible for pKa modulation of the active site Glu and correct orientation of both the proton donor and substrate" evidence="12">
    <location>
        <position position="934"/>
    </location>
</feature>
<evidence type="ECO:0000256" key="1">
    <source>
        <dbReference type="ARBA" id="ARBA00004141"/>
    </source>
</evidence>
<dbReference type="Gene3D" id="2.60.40.150">
    <property type="entry name" value="C2 domain"/>
    <property type="match status" value="1"/>
</dbReference>
<evidence type="ECO:0000256" key="15">
    <source>
        <dbReference type="SAM" id="MobiDB-lite"/>
    </source>
</evidence>
<dbReference type="GO" id="GO:0004553">
    <property type="term" value="F:hydrolase activity, hydrolyzing O-glycosyl compounds"/>
    <property type="evidence" value="ECO:0007669"/>
    <property type="project" value="InterPro"/>
</dbReference>
<feature type="compositionally biased region" description="Polar residues" evidence="15">
    <location>
        <begin position="2237"/>
        <end position="2248"/>
    </location>
</feature>
<dbReference type="InterPro" id="IPR035892">
    <property type="entry name" value="C2_domain_sf"/>
</dbReference>
<dbReference type="SUPFAM" id="SSF75005">
    <property type="entry name" value="Arabinanase/levansucrase/invertase"/>
    <property type="match status" value="1"/>
</dbReference>
<dbReference type="InterPro" id="IPR014743">
    <property type="entry name" value="Cl-channel_core"/>
</dbReference>
<dbReference type="Gene3D" id="2.60.120.200">
    <property type="match status" value="1"/>
</dbReference>
<dbReference type="Gene3D" id="1.10.3080.10">
    <property type="entry name" value="Clc chloride channel"/>
    <property type="match status" value="1"/>
</dbReference>
<dbReference type="SMART" id="SM00239">
    <property type="entry name" value="C2"/>
    <property type="match status" value="1"/>
</dbReference>
<evidence type="ECO:0000259" key="16">
    <source>
        <dbReference type="PROSITE" id="PS50004"/>
    </source>
</evidence>
<dbReference type="GeneID" id="19466699"/>
<evidence type="ECO:0000256" key="6">
    <source>
        <dbReference type="ARBA" id="ARBA00022989"/>
    </source>
</evidence>
<gene>
    <name evidence="18" type="ORF">GLAREA_07647</name>
</gene>
<dbReference type="EMBL" id="KE145359">
    <property type="protein sequence ID" value="EPE32513.1"/>
    <property type="molecule type" value="Genomic_DNA"/>
</dbReference>
<feature type="transmembrane region" description="Helical" evidence="14">
    <location>
        <begin position="1828"/>
        <end position="1846"/>
    </location>
</feature>
<dbReference type="InterPro" id="IPR046342">
    <property type="entry name" value="CBS_dom_sf"/>
</dbReference>
<dbReference type="SUPFAM" id="SSF54631">
    <property type="entry name" value="CBS-domain pair"/>
    <property type="match status" value="1"/>
</dbReference>
<dbReference type="GO" id="GO:0005794">
    <property type="term" value="C:Golgi apparatus"/>
    <property type="evidence" value="ECO:0007669"/>
    <property type="project" value="TreeGrafter"/>
</dbReference>
<dbReference type="Pfam" id="PF00571">
    <property type="entry name" value="CBS"/>
    <property type="match status" value="1"/>
</dbReference>
<dbReference type="GO" id="GO:0006879">
    <property type="term" value="P:intracellular iron ion homeostasis"/>
    <property type="evidence" value="ECO:0007669"/>
    <property type="project" value="TreeGrafter"/>
</dbReference>
<dbReference type="Pfam" id="PF04616">
    <property type="entry name" value="Glyco_hydro_43"/>
    <property type="match status" value="1"/>
</dbReference>
<dbReference type="PANTHER" id="PTHR45711">
    <property type="entry name" value="CHLORIDE CHANNEL PROTEIN"/>
    <property type="match status" value="1"/>
</dbReference>
<keyword evidence="10" id="KW-0326">Glycosidase</keyword>
<keyword evidence="3 14" id="KW-0813">Transport</keyword>
<dbReference type="PANTHER" id="PTHR45711:SF9">
    <property type="entry name" value="ANION_PROTON EXCHANGE TRANSPORTER GEF1"/>
    <property type="match status" value="1"/>
</dbReference>
<feature type="domain" description="C2" evidence="16">
    <location>
        <begin position="522"/>
        <end position="642"/>
    </location>
</feature>
<accession>S3E201</accession>
<evidence type="ECO:0000259" key="17">
    <source>
        <dbReference type="PROSITE" id="PS51371"/>
    </source>
</evidence>
<dbReference type="InterPro" id="IPR001807">
    <property type="entry name" value="ClC"/>
</dbReference>
<dbReference type="Gene3D" id="3.10.580.10">
    <property type="entry name" value="CBS-domain"/>
    <property type="match status" value="1"/>
</dbReference>
<comment type="similarity">
    <text evidence="2">Belongs to the glycosyl hydrolase 43 family.</text>
</comment>
<dbReference type="RefSeq" id="XP_008080525.1">
    <property type="nucleotide sequence ID" value="XM_008082334.1"/>
</dbReference>
<feature type="transmembrane region" description="Helical" evidence="14">
    <location>
        <begin position="1901"/>
        <end position="1925"/>
    </location>
</feature>
<protein>
    <recommendedName>
        <fullName evidence="14">Chloride channel protein</fullName>
    </recommendedName>
</protein>
<evidence type="ECO:0000256" key="9">
    <source>
        <dbReference type="ARBA" id="ARBA00023214"/>
    </source>
</evidence>
<comment type="subcellular location">
    <subcellularLocation>
        <location evidence="1 14">Membrane</location>
        <topology evidence="1 14">Multi-pass membrane protein</topology>
    </subcellularLocation>
</comment>
<sequence length="2328" mass="259945">MPPKSSKAVVASAGSSSGPDRSIRMLHDLIGRAWSNFTILSKASPELKPVCDQILSMIGALHTIDEHREKGEISDENKKTLRDVGFWLNGLFSDLEAELADLREGHSHEGFAPIAEKQLDPNSQLQAFNDLIRRDRQYKIWNALEEIHGDDPPESYTSVASNWTFLELQMRGFSKDLLQEEFFFINDWFKGRKDDSREEGTNVPLTTEADVENDLPDYTPGSPRDPIKEKMRDLDSTTQNMSFGAPSGEAAFIAKADPPPYTFDEGTEESVGDAEWSHYMQKATDLEMDIRRAQKDSHQELASNPLSWLPPAQQEFYKGSKEVVDMMDKDSFTVMAYETAPRCMEAVDRLTLLFNVSFDRKLADSGWEVVDEGLRSLKVLASALLQFTQLENQHKSLVERFSDMDFLQFEYTTAVTMNPDILFPHREFDMVQKSYYRLLTFIMGYLEAMSVVFPGRTCIAASKDVLESSWKELKMDSRIAWVEKQLASWNAVDKALLYCREWHRLHSTLRVQALAVLKQWAQSEKILSGAERFDEVEITVIAAAALSRSSFRIPTPFAKIVYYGPNRFGGAMRISEHKTEVSQKTQNPIWNKTFSLKIQPNSKFIDIEVFDKIAGMDKQLATVRMAFSFIPGVEANLLDRSLVYGYDEEVELPMTELDGKGRERDPPVIRLRLKWPGRVAVLEEQRLPIQPPGKMFRAEIAGIPYTPEERENAVCRSSDRHLGPPGKLLRRERVVTGSATYMADKRSKNMQPAGDGTYVLGALVISLEKHRDLYATLMMYLHWLTIISVVLGHVSAQNSTYQNPILPGFHPDPSCIFVSDFNNTYFCASSSFLVFPGVPIHTSSDLREFKLISNALNRPSQLPGLNTTKRATSGIWAPTMRYRNGTFYVVTTHVYDDLPKNATNRFDNLIFTTTNPFNDSAWSDPVHFGFQGYDTSPFWDDDGQVYITGTYAWEVRPGIQMFTIDLKTGASGPVHNIWNGTGASAPEGPHIYKKDTFYYLLIAEGGTGSGHMVTMARAKNISGPYESYQQNPVLTNGGEGFLFQNLGHADLFQDERHKWWAVALSVRQAPDGSYPMGRETVMTPVSWPTNEWPVFDQVTGDMEGWHLESEAVVEGGEGSLVDSNFHSNFQAGYELGPEFVHWRFPVVGNYAVSPKGHNYSLELQSSFANLTGRDGRSAEPLGQTFISRRQTYSYFEFKVDIDISGVKGEEWETSVSVFLDQLHHYDLGVVMIYQNATAATPAGLFPYFRVRGITTVPAFVSPTIAQIPVPKRWRTKSLSFGIEATSLTHYAMSVAPTGEEKERIIVGYANGLGLTWGFTGALLGVYATTNGAQGNFSASNLVGHVQYPWETRGSEAVSCRARCHLEHESANKPTTPLQNVYKVMNSRSSSIHVPRPSSLRRPSVTSRLSFAISNAEQGEANAAVSSTEHQIVEEIDEIKRYEDFTTIDWVQDAAKEQARRKVQRIETAGFFERGGRAGWRFRVWESYEAAQGWIVLTLIGAAIGINAAFLNIITEWLSDIKLGYCDTAFYLNENFCCWGEDTGCDNWHRWSSFAPVNYFLYIMFATIFALTSASLVKLFAPYAAGSGISEIKCIIAGFVMKGFLGFWTLVIKSVALPLAIASGLSVGKEGPSVHYAVCTGNVISRLFEKYKRNAAKTREILSACAAAGVAVAFGSPIGGVLFSLEEMSSYFPLKTMWRSYFCALVATAVLALMNPFRTGQLVMFQVRYDRSWHFFEVVFYIIIGIFGGLYGAFVIKWNLRAQAFRKKYLTKYALLEATLLATGTAIICYPNMFLRIDMTESMEILFLECEGAEDYNGICERENRWRMVLSLTLATIIRTFLVIISYGCKVPAGIFVPSMAIGASFGRTIGILVQALHDAYPTSQFFAACEPDVPCITPGTYAFLGAAASLSGIMHITVSVVVIMFELTGALTYILPTMIVVGVTKAVSELFGKGGIADRMIWFNGFPFLDNKEEHTFGVPVSQVMTSDVMALPATGLTMKNVEQLLKEDRYQGFPIIENASSKVLVGYIGRTELRYAIDRLKKDRSINPTAKCLFAPPASLNPQTPTSPYPPTTFEGMASGTVDFSRFIDATPVTVHPRLPLETVMELFRKIGPRVILIEYHGKLTGLVTVKDCLKYQFKVEASENPRDDGHLVESQERLWGVFKKSALWVSDRLQHVSQGRIRIGGSFEGLPRSPARGGHAPSSHMMDGTEDGEDDGVELEDRTAYFQLTAYSQHQPNHCPTEQSDLAANPPGCYPGRLTTRSGDSRPSRNPNIVWSVTAPALAGLLQAPRLAAIYPRSFDSPRPRDSPEPTPLNPASTGTRRHSHA</sequence>
<feature type="region of interest" description="Disordered" evidence="15">
    <location>
        <begin position="2187"/>
        <end position="2218"/>
    </location>
</feature>
<keyword evidence="7 14" id="KW-0406">Ion transport</keyword>
<feature type="transmembrane region" description="Helical" evidence="14">
    <location>
        <begin position="1594"/>
        <end position="1620"/>
    </location>
</feature>
<name>S3E201_GLAL2</name>
<feature type="region of interest" description="Disordered" evidence="15">
    <location>
        <begin position="2298"/>
        <end position="2328"/>
    </location>
</feature>
<dbReference type="CDD" id="cd03684">
    <property type="entry name" value="ClC_3_like"/>
    <property type="match status" value="1"/>
</dbReference>
<evidence type="ECO:0000256" key="2">
    <source>
        <dbReference type="ARBA" id="ARBA00009865"/>
    </source>
</evidence>
<feature type="transmembrane region" description="Helical" evidence="14">
    <location>
        <begin position="1852"/>
        <end position="1873"/>
    </location>
</feature>
<dbReference type="InterPro" id="IPR006710">
    <property type="entry name" value="Glyco_hydro_43"/>
</dbReference>
<evidence type="ECO:0000256" key="7">
    <source>
        <dbReference type="ARBA" id="ARBA00023065"/>
    </source>
</evidence>
<dbReference type="InterPro" id="IPR023296">
    <property type="entry name" value="Glyco_hydro_beta-prop_sf"/>
</dbReference>
<dbReference type="InterPro" id="IPR000644">
    <property type="entry name" value="CBS_dom"/>
</dbReference>